<dbReference type="InterPro" id="IPR036047">
    <property type="entry name" value="F-box-like_dom_sf"/>
</dbReference>
<dbReference type="AlphaFoldDB" id="A0AAD6GFC5"/>
<proteinExistence type="predicted"/>
<sequence>MGWAIFCAICGGPFSSEVEIDPENTDECYRDEVLRDCDLGWLDDLCALGINPDALGNDKSFLTGIGDAHDYGVVEVDMGEDPNFPVQNNAPMIAYHDHAGFGDSHEPHVFPFHPICYKDILQRCIRQRDSKQIRRDVLFDVFEKLNRGLYVRLQLEYGEPDPRQSKFGIILVANPVEIPQLDDDFDSIMKSQDKKAGQDQNPQGKDVFDRLPPELRHEVFKLLSAGSILAMKAASWVMHTTTLPREFWTHRLRSEMPWLWEIHDVDVFQSQELEDKASKLLLDIPVKSQYTSKNDDYILGLANRRRIWGVCEQIRNLYFEKLKDICNTDS</sequence>
<protein>
    <recommendedName>
        <fullName evidence="3">F-box domain-containing protein</fullName>
    </recommendedName>
</protein>
<dbReference type="EMBL" id="JAQIZZ010000006">
    <property type="protein sequence ID" value="KAJ5538647.1"/>
    <property type="molecule type" value="Genomic_DNA"/>
</dbReference>
<dbReference type="Proteomes" id="UP001220324">
    <property type="component" value="Unassembled WGS sequence"/>
</dbReference>
<accession>A0AAD6GFC5</accession>
<dbReference type="SUPFAM" id="SSF81383">
    <property type="entry name" value="F-box domain"/>
    <property type="match status" value="1"/>
</dbReference>
<gene>
    <name evidence="1" type="ORF">N7494_008126</name>
</gene>
<reference evidence="1 2" key="1">
    <citation type="journal article" date="2023" name="IMA Fungus">
        <title>Comparative genomic study of the Penicillium genus elucidates a diverse pangenome and 15 lateral gene transfer events.</title>
        <authorList>
            <person name="Petersen C."/>
            <person name="Sorensen T."/>
            <person name="Nielsen M.R."/>
            <person name="Sondergaard T.E."/>
            <person name="Sorensen J.L."/>
            <person name="Fitzpatrick D.A."/>
            <person name="Frisvad J.C."/>
            <person name="Nielsen K.L."/>
        </authorList>
    </citation>
    <scope>NUCLEOTIDE SEQUENCE [LARGE SCALE GENOMIC DNA]</scope>
    <source>
        <strain evidence="1 2">IBT 35679</strain>
    </source>
</reference>
<name>A0AAD6GFC5_9EURO</name>
<evidence type="ECO:0000313" key="2">
    <source>
        <dbReference type="Proteomes" id="UP001220324"/>
    </source>
</evidence>
<keyword evidence="2" id="KW-1185">Reference proteome</keyword>
<evidence type="ECO:0000313" key="1">
    <source>
        <dbReference type="EMBL" id="KAJ5538647.1"/>
    </source>
</evidence>
<evidence type="ECO:0008006" key="3">
    <source>
        <dbReference type="Google" id="ProtNLM"/>
    </source>
</evidence>
<comment type="caution">
    <text evidence="1">The sequence shown here is derived from an EMBL/GenBank/DDBJ whole genome shotgun (WGS) entry which is preliminary data.</text>
</comment>
<organism evidence="1 2">
    <name type="scientific">Penicillium frequentans</name>
    <dbReference type="NCBI Taxonomy" id="3151616"/>
    <lineage>
        <taxon>Eukaryota</taxon>
        <taxon>Fungi</taxon>
        <taxon>Dikarya</taxon>
        <taxon>Ascomycota</taxon>
        <taxon>Pezizomycotina</taxon>
        <taxon>Eurotiomycetes</taxon>
        <taxon>Eurotiomycetidae</taxon>
        <taxon>Eurotiales</taxon>
        <taxon>Aspergillaceae</taxon>
        <taxon>Penicillium</taxon>
    </lineage>
</organism>